<keyword evidence="2" id="KW-0378">Hydrolase</keyword>
<dbReference type="Proteomes" id="UP000448575">
    <property type="component" value="Unassembled WGS sequence"/>
</dbReference>
<name>A0A6N9HDF1_9BURK</name>
<proteinExistence type="predicted"/>
<dbReference type="AlphaFoldDB" id="A0A6N9HDF1"/>
<comment type="caution">
    <text evidence="2">The sequence shown here is derived from an EMBL/GenBank/DDBJ whole genome shotgun (WGS) entry which is preliminary data.</text>
</comment>
<organism evidence="2 3">
    <name type="scientific">Pseudoduganella guangdongensis</name>
    <dbReference type="NCBI Taxonomy" id="2692179"/>
    <lineage>
        <taxon>Bacteria</taxon>
        <taxon>Pseudomonadati</taxon>
        <taxon>Pseudomonadota</taxon>
        <taxon>Betaproteobacteria</taxon>
        <taxon>Burkholderiales</taxon>
        <taxon>Oxalobacteraceae</taxon>
        <taxon>Telluria group</taxon>
        <taxon>Pseudoduganella</taxon>
    </lineage>
</organism>
<accession>A0A6N9HDF1</accession>
<keyword evidence="3" id="KW-1185">Reference proteome</keyword>
<feature type="domain" description="AB hydrolase-1" evidence="1">
    <location>
        <begin position="11"/>
        <end position="244"/>
    </location>
</feature>
<gene>
    <name evidence="2" type="ORF">GTP41_05650</name>
</gene>
<dbReference type="InterPro" id="IPR050266">
    <property type="entry name" value="AB_hydrolase_sf"/>
</dbReference>
<dbReference type="GO" id="GO:0016787">
    <property type="term" value="F:hydrolase activity"/>
    <property type="evidence" value="ECO:0007669"/>
    <property type="project" value="UniProtKB-KW"/>
</dbReference>
<protein>
    <submittedName>
        <fullName evidence="2">Alpha/beta fold hydrolase</fullName>
    </submittedName>
</protein>
<dbReference type="InterPro" id="IPR000073">
    <property type="entry name" value="AB_hydrolase_1"/>
</dbReference>
<dbReference type="PANTHER" id="PTHR43798">
    <property type="entry name" value="MONOACYLGLYCEROL LIPASE"/>
    <property type="match status" value="1"/>
</dbReference>
<dbReference type="SUPFAM" id="SSF53474">
    <property type="entry name" value="alpha/beta-Hydrolases"/>
    <property type="match status" value="1"/>
</dbReference>
<reference evidence="2 3" key="1">
    <citation type="submission" date="2019-12" db="EMBL/GenBank/DDBJ databases">
        <title>Novel species isolated from a subtropical stream in China.</title>
        <authorList>
            <person name="Lu H."/>
        </authorList>
    </citation>
    <scope>NUCLEOTIDE SEQUENCE [LARGE SCALE GENOMIC DNA]</scope>
    <source>
        <strain evidence="2 3">DS3</strain>
    </source>
</reference>
<sequence length="267" mass="28189">MKMHPTQDPRPAVVLLHSSLSSRSQWAALMAEQESNYRFIAIDLLGYGKSAFPTEAAAAGYTLAHEADAVAAALASHLDAGEPFHLVGHSYGGATALRLARQMRERVLSLAVFEPVAFHLLSAQDAGRQEIEAVVARIGAAASAEDATRTFIDYWNRDGAFDSLPDVQRARFTAGIAKVKLDFVALLGEPATTADMAQLDVPALVLAGAKGPASTRRVAETLAAALPQAQFALTAGGHMAPITHAATVNEVLMGFLETSCSPDSIVR</sequence>
<dbReference type="InterPro" id="IPR029058">
    <property type="entry name" value="AB_hydrolase_fold"/>
</dbReference>
<evidence type="ECO:0000313" key="3">
    <source>
        <dbReference type="Proteomes" id="UP000448575"/>
    </source>
</evidence>
<dbReference type="Gene3D" id="3.40.50.1820">
    <property type="entry name" value="alpha/beta hydrolase"/>
    <property type="match status" value="1"/>
</dbReference>
<dbReference type="PRINTS" id="PR00111">
    <property type="entry name" value="ABHYDROLASE"/>
</dbReference>
<dbReference type="GO" id="GO:0016020">
    <property type="term" value="C:membrane"/>
    <property type="evidence" value="ECO:0007669"/>
    <property type="project" value="TreeGrafter"/>
</dbReference>
<dbReference type="EMBL" id="WWCJ01000003">
    <property type="protein sequence ID" value="MYN01578.1"/>
    <property type="molecule type" value="Genomic_DNA"/>
</dbReference>
<dbReference type="PANTHER" id="PTHR43798:SF33">
    <property type="entry name" value="HYDROLASE, PUTATIVE (AFU_ORTHOLOGUE AFUA_2G14860)-RELATED"/>
    <property type="match status" value="1"/>
</dbReference>
<evidence type="ECO:0000313" key="2">
    <source>
        <dbReference type="EMBL" id="MYN01578.1"/>
    </source>
</evidence>
<evidence type="ECO:0000259" key="1">
    <source>
        <dbReference type="Pfam" id="PF00561"/>
    </source>
</evidence>
<dbReference type="Pfam" id="PF00561">
    <property type="entry name" value="Abhydrolase_1"/>
    <property type="match status" value="1"/>
</dbReference>